<feature type="transmembrane region" description="Helical" evidence="1">
    <location>
        <begin position="101"/>
        <end position="128"/>
    </location>
</feature>
<evidence type="ECO:0000313" key="2">
    <source>
        <dbReference type="EMBL" id="BCU55069.1"/>
    </source>
</evidence>
<gene>
    <name evidence="2" type="ORF">ENKO_16630</name>
</gene>
<dbReference type="RefSeq" id="WP_088218991.1">
    <property type="nucleotide sequence ID" value="NZ_AP024590.1"/>
</dbReference>
<accession>A0AA86IP65</accession>
<evidence type="ECO:0000256" key="1">
    <source>
        <dbReference type="SAM" id="Phobius"/>
    </source>
</evidence>
<dbReference type="EMBL" id="AP024590">
    <property type="protein sequence ID" value="BCU55069.1"/>
    <property type="molecule type" value="Genomic_DNA"/>
</dbReference>
<dbReference type="Pfam" id="PF11158">
    <property type="entry name" value="DUF2938"/>
    <property type="match status" value="1"/>
</dbReference>
<proteinExistence type="predicted"/>
<dbReference type="AlphaFoldDB" id="A0AA86IP65"/>
<keyword evidence="1" id="KW-0472">Membrane</keyword>
<feature type="transmembrane region" description="Helical" evidence="1">
    <location>
        <begin position="6"/>
        <end position="26"/>
    </location>
</feature>
<keyword evidence="1" id="KW-0812">Transmembrane</keyword>
<evidence type="ECO:0000313" key="3">
    <source>
        <dbReference type="Proteomes" id="UP000682928"/>
    </source>
</evidence>
<reference evidence="2" key="1">
    <citation type="submission" date="2021-04" db="EMBL/GenBank/DDBJ databases">
        <title>Difference and commonality of drug resistance evolution in various bacteria. and drug sensitivity profiles.</title>
        <authorList>
            <person name="Maeda T."/>
            <person name="Shibai A."/>
            <person name="Kawada K."/>
            <person name="Kotani H."/>
            <person name="Tarusawa Y."/>
            <person name="Tanabe K."/>
            <person name="Furusawa C."/>
        </authorList>
    </citation>
    <scope>NUCLEOTIDE SEQUENCE</scope>
    <source>
        <strain evidence="2">JCM 8580</strain>
    </source>
</reference>
<dbReference type="Proteomes" id="UP000682928">
    <property type="component" value="Chromosome"/>
</dbReference>
<sequence length="163" mass="17996">MEKMWFLHVVLTGIGGTLVMDAWSLFQKHGLTIPPLNYGLVGRWLSGLPHGKVCHHTILTTPKRRGEMLTGWIFHYLTGIVFAVVPLWLDGERWFRDPSLTTALLAGVLTLFAPFLILQPALGFGIAASRSPHPWRARGLSLLTHLAYGVGLYVAAQGISRMG</sequence>
<keyword evidence="1" id="KW-1133">Transmembrane helix</keyword>
<protein>
    <submittedName>
        <fullName evidence="2">Permease</fullName>
    </submittedName>
</protein>
<organism evidence="2 3">
    <name type="scientific">Enterobacter kobei</name>
    <dbReference type="NCBI Taxonomy" id="208224"/>
    <lineage>
        <taxon>Bacteria</taxon>
        <taxon>Pseudomonadati</taxon>
        <taxon>Pseudomonadota</taxon>
        <taxon>Gammaproteobacteria</taxon>
        <taxon>Enterobacterales</taxon>
        <taxon>Enterobacteriaceae</taxon>
        <taxon>Enterobacter</taxon>
        <taxon>Enterobacter cloacae complex</taxon>
    </lineage>
</organism>
<feature type="transmembrane region" description="Helical" evidence="1">
    <location>
        <begin position="140"/>
        <end position="159"/>
    </location>
</feature>
<feature type="transmembrane region" description="Helical" evidence="1">
    <location>
        <begin position="69"/>
        <end position="89"/>
    </location>
</feature>
<name>A0AA86IP65_9ENTR</name>
<dbReference type="InterPro" id="IPR021329">
    <property type="entry name" value="DUF2938"/>
</dbReference>